<dbReference type="AlphaFoldDB" id="A0A6G0T9N0"/>
<keyword evidence="1" id="KW-1133">Transmembrane helix</keyword>
<keyword evidence="1" id="KW-0812">Transmembrane</keyword>
<protein>
    <submittedName>
        <fullName evidence="2">Uncharacterized protein</fullName>
    </submittedName>
</protein>
<keyword evidence="3" id="KW-1185">Reference proteome</keyword>
<evidence type="ECO:0000313" key="2">
    <source>
        <dbReference type="EMBL" id="KAE9528656.1"/>
    </source>
</evidence>
<name>A0A6G0T9N0_APHGL</name>
<sequence>MKVQVNNFIDECQATLMPEASLPLNIPYLGRLYRRAFSCWKKPMRYSTSNPILEIMRLILAFYKTHSSQGKATDMVKTIDLYNVIDYKDVGYHIGLLELGLNTVFLDNNLSSTSIVNNKLNHYKENIILITTSYNLILNNEKYLNIVLLKTKIIIDNNSLYDINNNNVSYELNFFIFGYKNNNIIIFQVRKSIILLLFNNLYTWALDKDGFNCNYWIILINNAIISMILVIIKFLLYYTLYCSVHEINKSRTQKCNNQLLKLYILGSLNNEHMHLMLKNINLKRLHFLDQTSNTYVIPSKWFKSLAIWRASCNISLRSESLLSSSPNKPSNENPKIIDFVAFGLFNRDVFKNLLLKYRFFIDTEYKTYCPVKYCTVNCNKRCNQITHNTLMSNII</sequence>
<gene>
    <name evidence="2" type="ORF">AGLY_012231</name>
</gene>
<organism evidence="2 3">
    <name type="scientific">Aphis glycines</name>
    <name type="common">Soybean aphid</name>
    <dbReference type="NCBI Taxonomy" id="307491"/>
    <lineage>
        <taxon>Eukaryota</taxon>
        <taxon>Metazoa</taxon>
        <taxon>Ecdysozoa</taxon>
        <taxon>Arthropoda</taxon>
        <taxon>Hexapoda</taxon>
        <taxon>Insecta</taxon>
        <taxon>Pterygota</taxon>
        <taxon>Neoptera</taxon>
        <taxon>Paraneoptera</taxon>
        <taxon>Hemiptera</taxon>
        <taxon>Sternorrhyncha</taxon>
        <taxon>Aphidomorpha</taxon>
        <taxon>Aphidoidea</taxon>
        <taxon>Aphididae</taxon>
        <taxon>Aphidini</taxon>
        <taxon>Aphis</taxon>
        <taxon>Aphis</taxon>
    </lineage>
</organism>
<reference evidence="2 3" key="1">
    <citation type="submission" date="2019-08" db="EMBL/GenBank/DDBJ databases">
        <title>The genome of the soybean aphid Biotype 1, its phylome, world population structure and adaptation to the North American continent.</title>
        <authorList>
            <person name="Giordano R."/>
            <person name="Donthu R.K."/>
            <person name="Hernandez A.G."/>
            <person name="Wright C.L."/>
            <person name="Zimin A.V."/>
        </authorList>
    </citation>
    <scope>NUCLEOTIDE SEQUENCE [LARGE SCALE GENOMIC DNA]</scope>
    <source>
        <tissue evidence="2">Whole aphids</tissue>
    </source>
</reference>
<proteinExistence type="predicted"/>
<evidence type="ECO:0000313" key="3">
    <source>
        <dbReference type="Proteomes" id="UP000475862"/>
    </source>
</evidence>
<comment type="caution">
    <text evidence="2">The sequence shown here is derived from an EMBL/GenBank/DDBJ whole genome shotgun (WGS) entry which is preliminary data.</text>
</comment>
<feature type="transmembrane region" description="Helical" evidence="1">
    <location>
        <begin position="215"/>
        <end position="241"/>
    </location>
</feature>
<accession>A0A6G0T9N0</accession>
<evidence type="ECO:0000256" key="1">
    <source>
        <dbReference type="SAM" id="Phobius"/>
    </source>
</evidence>
<dbReference type="Proteomes" id="UP000475862">
    <property type="component" value="Unassembled WGS sequence"/>
</dbReference>
<keyword evidence="1" id="KW-0472">Membrane</keyword>
<dbReference type="EMBL" id="VYZN01000048">
    <property type="protein sequence ID" value="KAE9528656.1"/>
    <property type="molecule type" value="Genomic_DNA"/>
</dbReference>